<gene>
    <name evidence="2" type="ORF">FJT64_010513</name>
</gene>
<feature type="compositionally biased region" description="Low complexity" evidence="1">
    <location>
        <begin position="187"/>
        <end position="196"/>
    </location>
</feature>
<feature type="region of interest" description="Disordered" evidence="1">
    <location>
        <begin position="51"/>
        <end position="379"/>
    </location>
</feature>
<evidence type="ECO:0000313" key="3">
    <source>
        <dbReference type="Proteomes" id="UP000440578"/>
    </source>
</evidence>
<dbReference type="EMBL" id="VIIS01001888">
    <property type="protein sequence ID" value="KAF0291334.1"/>
    <property type="molecule type" value="Genomic_DNA"/>
</dbReference>
<name>A0A6A4VIG8_AMPAM</name>
<evidence type="ECO:0008006" key="4">
    <source>
        <dbReference type="Google" id="ProtNLM"/>
    </source>
</evidence>
<evidence type="ECO:0000313" key="2">
    <source>
        <dbReference type="EMBL" id="KAF0291334.1"/>
    </source>
</evidence>
<keyword evidence="3" id="KW-1185">Reference proteome</keyword>
<feature type="compositionally biased region" description="Low complexity" evidence="1">
    <location>
        <begin position="442"/>
        <end position="468"/>
    </location>
</feature>
<feature type="compositionally biased region" description="Basic and acidic residues" evidence="1">
    <location>
        <begin position="141"/>
        <end position="151"/>
    </location>
</feature>
<dbReference type="OrthoDB" id="6350539at2759"/>
<comment type="caution">
    <text evidence="2">The sequence shown here is derived from an EMBL/GenBank/DDBJ whole genome shotgun (WGS) entry which is preliminary data.</text>
</comment>
<evidence type="ECO:0000256" key="1">
    <source>
        <dbReference type="SAM" id="MobiDB-lite"/>
    </source>
</evidence>
<proteinExistence type="predicted"/>
<feature type="region of interest" description="Disordered" evidence="1">
    <location>
        <begin position="568"/>
        <end position="611"/>
    </location>
</feature>
<accession>A0A6A4VIG8</accession>
<dbReference type="AlphaFoldDB" id="A0A6A4VIG8"/>
<protein>
    <recommendedName>
        <fullName evidence="4">Cytoskeleton-associated protein 2-like</fullName>
    </recommendedName>
</protein>
<dbReference type="Proteomes" id="UP000440578">
    <property type="component" value="Unassembled WGS sequence"/>
</dbReference>
<organism evidence="2 3">
    <name type="scientific">Amphibalanus amphitrite</name>
    <name type="common">Striped barnacle</name>
    <name type="synonym">Balanus amphitrite</name>
    <dbReference type="NCBI Taxonomy" id="1232801"/>
    <lineage>
        <taxon>Eukaryota</taxon>
        <taxon>Metazoa</taxon>
        <taxon>Ecdysozoa</taxon>
        <taxon>Arthropoda</taxon>
        <taxon>Crustacea</taxon>
        <taxon>Multicrustacea</taxon>
        <taxon>Cirripedia</taxon>
        <taxon>Thoracica</taxon>
        <taxon>Thoracicalcarea</taxon>
        <taxon>Balanomorpha</taxon>
        <taxon>Balanoidea</taxon>
        <taxon>Balanidae</taxon>
        <taxon>Amphibalaninae</taxon>
        <taxon>Amphibalanus</taxon>
    </lineage>
</organism>
<reference evidence="2 3" key="1">
    <citation type="submission" date="2019-07" db="EMBL/GenBank/DDBJ databases">
        <title>Draft genome assembly of a fouling barnacle, Amphibalanus amphitrite (Darwin, 1854): The first reference genome for Thecostraca.</title>
        <authorList>
            <person name="Kim W."/>
        </authorList>
    </citation>
    <scope>NUCLEOTIDE SEQUENCE [LARGE SCALE GENOMIC DNA]</scope>
    <source>
        <strain evidence="2">SNU_AA5</strain>
        <tissue evidence="2">Soma without cirri and trophi</tissue>
    </source>
</reference>
<feature type="region of interest" description="Disordered" evidence="1">
    <location>
        <begin position="408"/>
        <end position="479"/>
    </location>
</feature>
<sequence length="707" mass="74569">MATLNRPATVSSEQLEAWRAARRQKLAERILRGRQGSADAAAAAACLGLGAERQRGSAPSRPRAVASRVLQPRPTAAAPSSDGGARKRPIGAATASTSAQRPSGAAAARPPVSEGPPPTVGGIRLNKAAQRRLTLIQARRQQAERDAERRTTLAAPPAGRPAARRPPPVPAGPRRQTFAGARPAPPAAARRPVVPRRSPPAPTRRSPRTVPGSAPRVTAVKAGLSKQRLAALAKPKQPAQRKSSPPRAARIVKPVQRRATVAPSVGGSLAPPAGLPNTMRRSLSAMHRSRSTSDRSVAVHRPAASVAAVPREDELDSAGATGGAPPAKVPTEVPKTAPPQQQSTTPGRPRPSATPARGRPSATPARGFPSASRPRLPTEQTLQERLEQWLARRGKQLSSFKHLHCFGSELTQPTPSRAQAAKARRSAAPRVQLDPGSPPLRATPTVKVSPTTPVTTAKATPAAAKKGALQTPDAASGGEERMDNVLSDLRELQELGLPSDQVVSWLERLSRDPVSAGRARYWLCRASAAERDGHLDTVLHCFRQASHAQAEPVAELISGLENFVKRAASAPAAPGTPQEASEDAENAPPPADADGTPGPGRRCRAETRTPRRPLLDRSNVFDSSVIKYALVDDETVLKKLAALRLGAAGEAPSGILSVITPVRRSTRQRSAKLLANPHMALFDSVEAISESLRRSALFRKNSALMSP</sequence>